<evidence type="ECO:0000313" key="14">
    <source>
        <dbReference type="Proteomes" id="UP001499915"/>
    </source>
</evidence>
<feature type="signal peptide" evidence="11">
    <location>
        <begin position="1"/>
        <end position="37"/>
    </location>
</feature>
<keyword evidence="4" id="KW-1134">Transmembrane beta strand</keyword>
<evidence type="ECO:0000256" key="10">
    <source>
        <dbReference type="ARBA" id="ARBA00023237"/>
    </source>
</evidence>
<keyword evidence="6 11" id="KW-0732">Signal</keyword>
<dbReference type="PRINTS" id="PR00184">
    <property type="entry name" value="NEISSPPORIN"/>
</dbReference>
<comment type="subcellular location">
    <subcellularLocation>
        <location evidence="1">Cell outer membrane</location>
        <topology evidence="1">Multi-pass membrane protein</topology>
    </subcellularLocation>
</comment>
<dbReference type="Proteomes" id="UP001499915">
    <property type="component" value="Unassembled WGS sequence"/>
</dbReference>
<evidence type="ECO:0000256" key="5">
    <source>
        <dbReference type="ARBA" id="ARBA00022692"/>
    </source>
</evidence>
<dbReference type="PANTHER" id="PTHR34501">
    <property type="entry name" value="PROTEIN YDDL-RELATED"/>
    <property type="match status" value="1"/>
</dbReference>
<dbReference type="InterPro" id="IPR033900">
    <property type="entry name" value="Gram_neg_porin_domain"/>
</dbReference>
<comment type="caution">
    <text evidence="13">The sequence shown here is derived from an EMBL/GenBank/DDBJ whole genome shotgun (WGS) entry which is preliminary data.</text>
</comment>
<reference evidence="14" key="1">
    <citation type="journal article" date="2019" name="Int. J. Syst. Evol. Microbiol.">
        <title>The Global Catalogue of Microorganisms (GCM) 10K type strain sequencing project: providing services to taxonomists for standard genome sequencing and annotation.</title>
        <authorList>
            <consortium name="The Broad Institute Genomics Platform"/>
            <consortium name="The Broad Institute Genome Sequencing Center for Infectious Disease"/>
            <person name="Wu L."/>
            <person name="Ma J."/>
        </authorList>
    </citation>
    <scope>NUCLEOTIDE SEQUENCE [LARGE SCALE GENOMIC DNA]</scope>
    <source>
        <strain evidence="14">JCM 15134</strain>
    </source>
</reference>
<feature type="domain" description="Porin" evidence="12">
    <location>
        <begin position="29"/>
        <end position="295"/>
    </location>
</feature>
<name>A0ABP3T8Q4_9GAMM</name>
<dbReference type="InterPro" id="IPR002299">
    <property type="entry name" value="Porin_Neis"/>
</dbReference>
<dbReference type="PANTHER" id="PTHR34501:SF9">
    <property type="entry name" value="MAJOR OUTER MEMBRANE PROTEIN P.IA"/>
    <property type="match status" value="1"/>
</dbReference>
<evidence type="ECO:0000313" key="13">
    <source>
        <dbReference type="EMBL" id="GAA0690643.1"/>
    </source>
</evidence>
<proteinExistence type="predicted"/>
<keyword evidence="9" id="KW-0472">Membrane</keyword>
<sequence>MDFRKTCSLTELMETMKKQLICLALAGTVMAPMTAQAVEVANTGIDFYGSLRIMLEHAEYADDTEYKDASSRIGLKGERDLGEGLKAFAKYEVAVNLDNEGDSIGDMRYGYLGLSGDWGSFSGGKVSSPFYDAVGYYGDYMWWDSAPVYYTLDGGSRIGQSALYESPDLAGLKLKALVQIDDADNGEEGQHQLGANYSIGNLTLGAAYTDAANNNDIYGLSASYSGDGFYINGAWMDREDTGSGIDALIGVPSGKNLYTLGLSSLDDDAGSNDFDAVILAFQRSLHKDVLVWVEAMAWDGTLYGVEDSNVINVGMNFNF</sequence>
<evidence type="ECO:0000256" key="9">
    <source>
        <dbReference type="ARBA" id="ARBA00023136"/>
    </source>
</evidence>
<dbReference type="SUPFAM" id="SSF56935">
    <property type="entry name" value="Porins"/>
    <property type="match status" value="1"/>
</dbReference>
<evidence type="ECO:0000259" key="12">
    <source>
        <dbReference type="Pfam" id="PF13609"/>
    </source>
</evidence>
<keyword evidence="5" id="KW-0812">Transmembrane</keyword>
<keyword evidence="14" id="KW-1185">Reference proteome</keyword>
<evidence type="ECO:0000256" key="2">
    <source>
        <dbReference type="ARBA" id="ARBA00011233"/>
    </source>
</evidence>
<accession>A0ABP3T8Q4</accession>
<evidence type="ECO:0000256" key="7">
    <source>
        <dbReference type="ARBA" id="ARBA00023065"/>
    </source>
</evidence>
<evidence type="ECO:0000256" key="11">
    <source>
        <dbReference type="SAM" id="SignalP"/>
    </source>
</evidence>
<dbReference type="InterPro" id="IPR001702">
    <property type="entry name" value="Porin_Gram-ve"/>
</dbReference>
<keyword evidence="7" id="KW-0406">Ion transport</keyword>
<dbReference type="Gene3D" id="2.40.160.10">
    <property type="entry name" value="Porin"/>
    <property type="match status" value="1"/>
</dbReference>
<evidence type="ECO:0000256" key="3">
    <source>
        <dbReference type="ARBA" id="ARBA00022448"/>
    </source>
</evidence>
<keyword evidence="8" id="KW-0626">Porin</keyword>
<evidence type="ECO:0000256" key="4">
    <source>
        <dbReference type="ARBA" id="ARBA00022452"/>
    </source>
</evidence>
<keyword evidence="10" id="KW-0998">Cell outer membrane</keyword>
<dbReference type="EMBL" id="BAAAET010000002">
    <property type="protein sequence ID" value="GAA0690643.1"/>
    <property type="molecule type" value="Genomic_DNA"/>
</dbReference>
<gene>
    <name evidence="13" type="ORF">GCM10009104_16740</name>
</gene>
<dbReference type="InterPro" id="IPR050298">
    <property type="entry name" value="Gram-neg_bact_OMP"/>
</dbReference>
<organism evidence="13 14">
    <name type="scientific">Marinobacterium maritimum</name>
    <dbReference type="NCBI Taxonomy" id="500162"/>
    <lineage>
        <taxon>Bacteria</taxon>
        <taxon>Pseudomonadati</taxon>
        <taxon>Pseudomonadota</taxon>
        <taxon>Gammaproteobacteria</taxon>
        <taxon>Oceanospirillales</taxon>
        <taxon>Oceanospirillaceae</taxon>
        <taxon>Marinobacterium</taxon>
    </lineage>
</organism>
<evidence type="ECO:0000256" key="6">
    <source>
        <dbReference type="ARBA" id="ARBA00022729"/>
    </source>
</evidence>
<dbReference type="Pfam" id="PF13609">
    <property type="entry name" value="Porin_4"/>
    <property type="match status" value="1"/>
</dbReference>
<keyword evidence="3" id="KW-0813">Transport</keyword>
<evidence type="ECO:0000256" key="1">
    <source>
        <dbReference type="ARBA" id="ARBA00004571"/>
    </source>
</evidence>
<dbReference type="CDD" id="cd00342">
    <property type="entry name" value="gram_neg_porins"/>
    <property type="match status" value="1"/>
</dbReference>
<evidence type="ECO:0000256" key="8">
    <source>
        <dbReference type="ARBA" id="ARBA00023114"/>
    </source>
</evidence>
<dbReference type="InterPro" id="IPR023614">
    <property type="entry name" value="Porin_dom_sf"/>
</dbReference>
<protein>
    <recommendedName>
        <fullName evidence="12">Porin domain-containing protein</fullName>
    </recommendedName>
</protein>
<dbReference type="PRINTS" id="PR00182">
    <property type="entry name" value="ECOLNEIPORIN"/>
</dbReference>
<feature type="chain" id="PRO_5045471682" description="Porin domain-containing protein" evidence="11">
    <location>
        <begin position="38"/>
        <end position="319"/>
    </location>
</feature>
<comment type="subunit">
    <text evidence="2">Homotrimer.</text>
</comment>